<dbReference type="Pfam" id="PF13482">
    <property type="entry name" value="RNase_H_2"/>
    <property type="match status" value="1"/>
</dbReference>
<dbReference type="GO" id="GO:0003676">
    <property type="term" value="F:nucleic acid binding"/>
    <property type="evidence" value="ECO:0007669"/>
    <property type="project" value="InterPro"/>
</dbReference>
<accession>A0A2M6W4V6</accession>
<organism evidence="2 3">
    <name type="scientific">Candidatus Magasanikbacteria bacterium CG10_big_fil_rev_8_21_14_0_10_40_10</name>
    <dbReference type="NCBI Taxonomy" id="1974648"/>
    <lineage>
        <taxon>Bacteria</taxon>
        <taxon>Candidatus Magasanikiibacteriota</taxon>
    </lineage>
</organism>
<feature type="domain" description="YprB ribonuclease H-like" evidence="1">
    <location>
        <begin position="6"/>
        <end position="152"/>
    </location>
</feature>
<evidence type="ECO:0000259" key="1">
    <source>
        <dbReference type="Pfam" id="PF13482"/>
    </source>
</evidence>
<dbReference type="InterPro" id="IPR038720">
    <property type="entry name" value="YprB_RNase_H-like_dom"/>
</dbReference>
<evidence type="ECO:0000313" key="3">
    <source>
        <dbReference type="Proteomes" id="UP000231183"/>
    </source>
</evidence>
<dbReference type="AlphaFoldDB" id="A0A2M6W4V6"/>
<evidence type="ECO:0000313" key="2">
    <source>
        <dbReference type="EMBL" id="PIT87832.1"/>
    </source>
</evidence>
<gene>
    <name evidence="2" type="ORF">COU31_00685</name>
</gene>
<dbReference type="Gene3D" id="3.30.420.10">
    <property type="entry name" value="Ribonuclease H-like superfamily/Ribonuclease H"/>
    <property type="match status" value="1"/>
</dbReference>
<dbReference type="InterPro" id="IPR012337">
    <property type="entry name" value="RNaseH-like_sf"/>
</dbReference>
<proteinExistence type="predicted"/>
<protein>
    <recommendedName>
        <fullName evidence="1">YprB ribonuclease H-like domain-containing protein</fullName>
    </recommendedName>
</protein>
<sequence>MLTEIVFDIETQNSFSQVNNDFRLLKVSVISIYSPQTKKFQSFTENEIGQLWPIFEKADLLIGYNSEHFDLPILNNYYPGNLLEFPHLDLMKEVQKSIGRRIKLNDLAVATLDNVAKSADGLQAIKWYQEGKIDEIKKYCEQDVNITWQIYDFGLKHRQLFYKTLTGETLPFAVDFSLPNNESLIKGDSNQKSINLTLPL</sequence>
<reference evidence="3" key="1">
    <citation type="submission" date="2017-09" db="EMBL/GenBank/DDBJ databases">
        <title>Depth-based differentiation of microbial function through sediment-hosted aquifers and enrichment of novel symbionts in the deep terrestrial subsurface.</title>
        <authorList>
            <person name="Probst A.J."/>
            <person name="Ladd B."/>
            <person name="Jarett J.K."/>
            <person name="Geller-Mcgrath D.E."/>
            <person name="Sieber C.M.K."/>
            <person name="Emerson J.B."/>
            <person name="Anantharaman K."/>
            <person name="Thomas B.C."/>
            <person name="Malmstrom R."/>
            <person name="Stieglmeier M."/>
            <person name="Klingl A."/>
            <person name="Woyke T."/>
            <person name="Ryan C.M."/>
            <person name="Banfield J.F."/>
        </authorList>
    </citation>
    <scope>NUCLEOTIDE SEQUENCE [LARGE SCALE GENOMIC DNA]</scope>
</reference>
<dbReference type="Proteomes" id="UP000231183">
    <property type="component" value="Unassembled WGS sequence"/>
</dbReference>
<dbReference type="InterPro" id="IPR036397">
    <property type="entry name" value="RNaseH_sf"/>
</dbReference>
<dbReference type="EMBL" id="PFBX01000005">
    <property type="protein sequence ID" value="PIT87832.1"/>
    <property type="molecule type" value="Genomic_DNA"/>
</dbReference>
<name>A0A2M6W4V6_9BACT</name>
<comment type="caution">
    <text evidence="2">The sequence shown here is derived from an EMBL/GenBank/DDBJ whole genome shotgun (WGS) entry which is preliminary data.</text>
</comment>
<dbReference type="SUPFAM" id="SSF53098">
    <property type="entry name" value="Ribonuclease H-like"/>
    <property type="match status" value="1"/>
</dbReference>